<dbReference type="Proteomes" id="UP000641625">
    <property type="component" value="Unassembled WGS sequence"/>
</dbReference>
<comment type="caution">
    <text evidence="2">The sequence shown here is derived from an EMBL/GenBank/DDBJ whole genome shotgun (WGS) entry which is preliminary data.</text>
</comment>
<dbReference type="AlphaFoldDB" id="A0A847UP34"/>
<protein>
    <submittedName>
        <fullName evidence="2">Uncharacterized protein</fullName>
    </submittedName>
</protein>
<feature type="region of interest" description="Disordered" evidence="1">
    <location>
        <begin position="1"/>
        <end position="29"/>
    </location>
</feature>
<reference evidence="2" key="1">
    <citation type="submission" date="2019-12" db="EMBL/GenBank/DDBJ databases">
        <title>Whole genome sequencing of Haloarcula argentinensis strain pws5.</title>
        <authorList>
            <person name="Verma D.K."/>
            <person name="Gopal K."/>
            <person name="Prasad E.S."/>
        </authorList>
    </citation>
    <scope>NUCLEOTIDE SEQUENCE</scope>
    <source>
        <strain evidence="2">Pws5</strain>
    </source>
</reference>
<dbReference type="InterPro" id="IPR027417">
    <property type="entry name" value="P-loop_NTPase"/>
</dbReference>
<feature type="compositionally biased region" description="Low complexity" evidence="1">
    <location>
        <begin position="16"/>
        <end position="28"/>
    </location>
</feature>
<name>A0A847UP34_HALAR</name>
<evidence type="ECO:0000256" key="1">
    <source>
        <dbReference type="SAM" id="MobiDB-lite"/>
    </source>
</evidence>
<gene>
    <name evidence="2" type="ORF">GOC77_13900</name>
</gene>
<accession>A0A847UP34</accession>
<evidence type="ECO:0000313" key="2">
    <source>
        <dbReference type="EMBL" id="NLV14356.1"/>
    </source>
</evidence>
<proteinExistence type="predicted"/>
<evidence type="ECO:0000313" key="3">
    <source>
        <dbReference type="Proteomes" id="UP000641625"/>
    </source>
</evidence>
<dbReference type="SUPFAM" id="SSF52540">
    <property type="entry name" value="P-loop containing nucleoside triphosphate hydrolases"/>
    <property type="match status" value="1"/>
</dbReference>
<dbReference type="Gene3D" id="3.40.50.300">
    <property type="entry name" value="P-loop containing nucleotide triphosphate hydrolases"/>
    <property type="match status" value="1"/>
</dbReference>
<organism evidence="2 3">
    <name type="scientific">Haloarcula argentinensis</name>
    <dbReference type="NCBI Taxonomy" id="43776"/>
    <lineage>
        <taxon>Archaea</taxon>
        <taxon>Methanobacteriati</taxon>
        <taxon>Methanobacteriota</taxon>
        <taxon>Stenosarchaea group</taxon>
        <taxon>Halobacteria</taxon>
        <taxon>Halobacteriales</taxon>
        <taxon>Haloarculaceae</taxon>
        <taxon>Haloarcula</taxon>
    </lineage>
</organism>
<sequence>MSSEPDSGERYGEYVQRQTSRQQSYSRQNTLKEGVKNANEHLAKGRHYEAACILRDVVLPTIHELESAKPMSVYHAEIGTDDDLPWYWSALKRFKDQPHAYCRAVAAGNATTVLDGDTRRVTQTIRRAVASAESIVAHHDITESSMKNRVDAVGFSSKLGEHLQDPEMDFGDPVRAVAEQAGALKTLFCGGTGMGKSTGVEREAEDYYLTNWQEGRDFKLIDLVGLRDGENWFYDIPQQQDDLRRIREEQGLAPDFAEVAETSDRDIEILAPLTPDLTQQEMPFDEDDEEFIVKPFTVPASELSKPLLVSLIMSRLSEGEEQTIRGVYDDVDATQDDWALADLADHIRSRDELGEKHKAKAIGVLRSLQQEGFIRTHDDENTLEWREIFKSTETVTVFTQAFCRNKISRLVTFAYLINAIQREREQMIGIPQCVLLARELWKVCPHKQRQSFDARSAALQEAIGQMLAEIFRENRHSGIHLLADTQQPSDLLKPVREMFNRYVIYSANKDTIKDIFSWTQNNRWDSFWSTMTAKSGEAGVIGQVEPAIEERDVEFLSPIAYAPPSHHHRDAETDLTGWHARCKYLDNEELATPMSKGIRWEDYVPDHLEITPVSTHEDGPDPQTQPVAAFVNECIAYTSEGSEKRTDVRTAFNEFVKAKGRSENGWDFDDNGVMVRFGDQFKTAVDGEVRRTTKRGDNAYGNIVLNEVGKSHLESAMDGLEDAAKPLADAD</sequence>
<dbReference type="RefSeq" id="WP_170097782.1">
    <property type="nucleotide sequence ID" value="NZ_WOWA01000007.1"/>
</dbReference>
<dbReference type="EMBL" id="WOWA01000007">
    <property type="protein sequence ID" value="NLV14356.1"/>
    <property type="molecule type" value="Genomic_DNA"/>
</dbReference>